<accession>A0A0A8ZNH8</accession>
<evidence type="ECO:0000313" key="1">
    <source>
        <dbReference type="EMBL" id="JAD40959.1"/>
    </source>
</evidence>
<organism evidence="1">
    <name type="scientific">Arundo donax</name>
    <name type="common">Giant reed</name>
    <name type="synonym">Donax arundinaceus</name>
    <dbReference type="NCBI Taxonomy" id="35708"/>
    <lineage>
        <taxon>Eukaryota</taxon>
        <taxon>Viridiplantae</taxon>
        <taxon>Streptophyta</taxon>
        <taxon>Embryophyta</taxon>
        <taxon>Tracheophyta</taxon>
        <taxon>Spermatophyta</taxon>
        <taxon>Magnoliopsida</taxon>
        <taxon>Liliopsida</taxon>
        <taxon>Poales</taxon>
        <taxon>Poaceae</taxon>
        <taxon>PACMAD clade</taxon>
        <taxon>Arundinoideae</taxon>
        <taxon>Arundineae</taxon>
        <taxon>Arundo</taxon>
    </lineage>
</organism>
<dbReference type="EMBL" id="GBRH01256936">
    <property type="protein sequence ID" value="JAD40959.1"/>
    <property type="molecule type" value="Transcribed_RNA"/>
</dbReference>
<dbReference type="AlphaFoldDB" id="A0A0A8ZNH8"/>
<name>A0A0A8ZNH8_ARUDO</name>
<sequence>MPCTGPIRDGIRVTDHTI</sequence>
<proteinExistence type="predicted"/>
<protein>
    <submittedName>
        <fullName evidence="1">Uncharacterized protein</fullName>
    </submittedName>
</protein>
<reference evidence="1" key="1">
    <citation type="submission" date="2014-09" db="EMBL/GenBank/DDBJ databases">
        <authorList>
            <person name="Magalhaes I.L.F."/>
            <person name="Oliveira U."/>
            <person name="Santos F.R."/>
            <person name="Vidigal T.H.D.A."/>
            <person name="Brescovit A.D."/>
            <person name="Santos A.J."/>
        </authorList>
    </citation>
    <scope>NUCLEOTIDE SEQUENCE</scope>
    <source>
        <tissue evidence="1">Shoot tissue taken approximately 20 cm above the soil surface</tissue>
    </source>
</reference>
<reference evidence="1" key="2">
    <citation type="journal article" date="2015" name="Data Brief">
        <title>Shoot transcriptome of the giant reed, Arundo donax.</title>
        <authorList>
            <person name="Barrero R.A."/>
            <person name="Guerrero F.D."/>
            <person name="Moolhuijzen P."/>
            <person name="Goolsby J.A."/>
            <person name="Tidwell J."/>
            <person name="Bellgard S.E."/>
            <person name="Bellgard M.I."/>
        </authorList>
    </citation>
    <scope>NUCLEOTIDE SEQUENCE</scope>
    <source>
        <tissue evidence="1">Shoot tissue taken approximately 20 cm above the soil surface</tissue>
    </source>
</reference>